<comment type="caution">
    <text evidence="5">The sequence shown here is derived from an EMBL/GenBank/DDBJ whole genome shotgun (WGS) entry which is preliminary data.</text>
</comment>
<dbReference type="AlphaFoldDB" id="A0A2P7YCE0"/>
<dbReference type="InterPro" id="IPR029058">
    <property type="entry name" value="AB_hydrolase_fold"/>
</dbReference>
<organism evidence="5 6">
    <name type="scientific">Elsinoe australis</name>
    <dbReference type="NCBI Taxonomy" id="40998"/>
    <lineage>
        <taxon>Eukaryota</taxon>
        <taxon>Fungi</taxon>
        <taxon>Dikarya</taxon>
        <taxon>Ascomycota</taxon>
        <taxon>Pezizomycotina</taxon>
        <taxon>Dothideomycetes</taxon>
        <taxon>Dothideomycetidae</taxon>
        <taxon>Myriangiales</taxon>
        <taxon>Elsinoaceae</taxon>
        <taxon>Elsinoe</taxon>
    </lineage>
</organism>
<comment type="similarity">
    <text evidence="1 3">Belongs to the type-B carboxylesterase/lipase family.</text>
</comment>
<dbReference type="EMBL" id="NHZQ01000448">
    <property type="protein sequence ID" value="PSK33622.1"/>
    <property type="molecule type" value="Genomic_DNA"/>
</dbReference>
<name>A0A2P7YCE0_9PEZI</name>
<dbReference type="OrthoDB" id="408631at2759"/>
<evidence type="ECO:0000256" key="3">
    <source>
        <dbReference type="RuleBase" id="RU361235"/>
    </source>
</evidence>
<dbReference type="Proteomes" id="UP000243723">
    <property type="component" value="Unassembled WGS sequence"/>
</dbReference>
<keyword evidence="3" id="KW-0732">Signal</keyword>
<keyword evidence="2 3" id="KW-0378">Hydrolase</keyword>
<dbReference type="SUPFAM" id="SSF53474">
    <property type="entry name" value="alpha/beta-Hydrolases"/>
    <property type="match status" value="1"/>
</dbReference>
<protein>
    <recommendedName>
        <fullName evidence="3">Carboxylic ester hydrolase</fullName>
        <ecNumber evidence="3">3.1.1.-</ecNumber>
    </recommendedName>
</protein>
<feature type="signal peptide" evidence="3">
    <location>
        <begin position="1"/>
        <end position="20"/>
    </location>
</feature>
<dbReference type="Pfam" id="PF00135">
    <property type="entry name" value="COesterase"/>
    <property type="match status" value="1"/>
</dbReference>
<evidence type="ECO:0000313" key="6">
    <source>
        <dbReference type="Proteomes" id="UP000243723"/>
    </source>
</evidence>
<dbReference type="InterPro" id="IPR050309">
    <property type="entry name" value="Type-B_Carboxylest/Lipase"/>
</dbReference>
<dbReference type="GO" id="GO:0016787">
    <property type="term" value="F:hydrolase activity"/>
    <property type="evidence" value="ECO:0007669"/>
    <property type="project" value="UniProtKB-KW"/>
</dbReference>
<gene>
    <name evidence="5" type="ORF">B9Z65_7509</name>
</gene>
<dbReference type="InterPro" id="IPR002018">
    <property type="entry name" value="CarbesteraseB"/>
</dbReference>
<dbReference type="STRING" id="40998.A0A2P7YCE0"/>
<dbReference type="Gene3D" id="3.40.50.1820">
    <property type="entry name" value="alpha/beta hydrolase"/>
    <property type="match status" value="1"/>
</dbReference>
<reference evidence="5 6" key="1">
    <citation type="submission" date="2017-05" db="EMBL/GenBank/DDBJ databases">
        <title>Draft genome sequence of Elsinoe australis.</title>
        <authorList>
            <person name="Cheng Q."/>
        </authorList>
    </citation>
    <scope>NUCLEOTIDE SEQUENCE [LARGE SCALE GENOMIC DNA]</scope>
    <source>
        <strain evidence="5 6">NL1</strain>
    </source>
</reference>
<feature type="domain" description="Carboxylesterase type B" evidence="4">
    <location>
        <begin position="32"/>
        <end position="508"/>
    </location>
</feature>
<dbReference type="FunFam" id="3.40.50.1820:FF:000299">
    <property type="entry name" value="Carboxylic ester hydrolase"/>
    <property type="match status" value="1"/>
</dbReference>
<dbReference type="InterPro" id="IPR019826">
    <property type="entry name" value="Carboxylesterase_B_AS"/>
</dbReference>
<dbReference type="PROSITE" id="PS00122">
    <property type="entry name" value="CARBOXYLESTERASE_B_1"/>
    <property type="match status" value="1"/>
</dbReference>
<proteinExistence type="inferred from homology"/>
<evidence type="ECO:0000256" key="1">
    <source>
        <dbReference type="ARBA" id="ARBA00005964"/>
    </source>
</evidence>
<dbReference type="PANTHER" id="PTHR11559">
    <property type="entry name" value="CARBOXYLESTERASE"/>
    <property type="match status" value="1"/>
</dbReference>
<evidence type="ECO:0000259" key="4">
    <source>
        <dbReference type="Pfam" id="PF00135"/>
    </source>
</evidence>
<dbReference type="EC" id="3.1.1.-" evidence="3"/>
<evidence type="ECO:0000256" key="2">
    <source>
        <dbReference type="ARBA" id="ARBA00022801"/>
    </source>
</evidence>
<feature type="chain" id="PRO_5015022017" description="Carboxylic ester hydrolase" evidence="3">
    <location>
        <begin position="21"/>
        <end position="558"/>
    </location>
</feature>
<sequence>MHFPQAISQVLLCLSAVASGAVIRDVPANSSDPVAALTYGTFRGKYSSQYNITYFRKIPFAAPPVGVNRFRGPQPPLAITNGTYDSDQTYDMCPQRTVNGSEDCLYLGLYSRQWSEGQLLRPVLINFYGGGFIQGGGSFTIPPAAYPILNVSTSNDYITVYPNYRVNAFGLLPGKAIAEDPESDLNPGLLDQHAVLKWVNQHIQAFGGDPSDVTIWGQSAGAGSVVAQSMANPELQRGLITRALASSPYWPHVYRYDSEEAESIYEAFAALAGCAGPDSLQCLKAADVQTLRNASLTVSASHTYNTSSYTWSPVIDDIFLNLPLSAAGPNIRSNLPGGAWGMYNTHEGENFIPSGLQNVATNTSAPAGASTSFNSSIASLEQWVNGFLPNLTQAERSELLTTYYPPVGSSESIPNYNSSYIRAGLIYRDIILACPAYWLAAAGSASNSSYGSPPAKGYLGEYTISPAKHASDTQYWNQVNNIQKTDLITYQGFAGAFASWFATGDPNERKLTDDTQAGVPTLDEGEWVIEQGNFSTSDIAQLQKRCGFWQSVAQCVPV</sequence>
<evidence type="ECO:0000313" key="5">
    <source>
        <dbReference type="EMBL" id="PSK33622.1"/>
    </source>
</evidence>
<keyword evidence="6" id="KW-1185">Reference proteome</keyword>
<accession>A0A2P7YCE0</accession>